<evidence type="ECO:0000313" key="2">
    <source>
        <dbReference type="Proteomes" id="UP000268096"/>
    </source>
</evidence>
<protein>
    <submittedName>
        <fullName evidence="1">Uncharacterized protein</fullName>
    </submittedName>
</protein>
<dbReference type="AlphaFoldDB" id="A0A0P9ZLT2"/>
<reference evidence="1 2" key="1">
    <citation type="submission" date="2018-08" db="EMBL/GenBank/DDBJ databases">
        <title>Recombination of ecologically and evolutionarily significant loci maintains genetic cohesion in the Pseudomonas syringae species complex.</title>
        <authorList>
            <person name="Dillon M."/>
            <person name="Thakur S."/>
            <person name="Almeida R.N.D."/>
            <person name="Weir B.S."/>
            <person name="Guttman D.S."/>
        </authorList>
    </citation>
    <scope>NUCLEOTIDE SEQUENCE [LARGE SCALE GENOMIC DNA]</scope>
    <source>
        <strain evidence="1 2">ICMP 16926</strain>
    </source>
</reference>
<dbReference type="EMBL" id="RBTH01000045">
    <property type="protein sequence ID" value="RMT50469.1"/>
    <property type="molecule type" value="Genomic_DNA"/>
</dbReference>
<evidence type="ECO:0000313" key="1">
    <source>
        <dbReference type="EMBL" id="RMT50469.1"/>
    </source>
</evidence>
<accession>A0A0P9ZLT2</accession>
<name>A0A0P9ZLT2_PSESX</name>
<dbReference type="Proteomes" id="UP000268096">
    <property type="component" value="Unassembled WGS sequence"/>
</dbReference>
<sequence length="43" mass="4997">MADTFLSGFILPLSANGFYFNNDNCPHNRRTYTEHYIDEALIN</sequence>
<comment type="caution">
    <text evidence="1">The sequence shown here is derived from an EMBL/GenBank/DDBJ whole genome shotgun (WGS) entry which is preliminary data.</text>
</comment>
<gene>
    <name evidence="1" type="ORF">ALP48_102722</name>
</gene>
<organism evidence="1 2">
    <name type="scientific">Pseudomonas syringae pv. solidagae</name>
    <dbReference type="NCBI Taxonomy" id="264458"/>
    <lineage>
        <taxon>Bacteria</taxon>
        <taxon>Pseudomonadati</taxon>
        <taxon>Pseudomonadota</taxon>
        <taxon>Gammaproteobacteria</taxon>
        <taxon>Pseudomonadales</taxon>
        <taxon>Pseudomonadaceae</taxon>
        <taxon>Pseudomonas</taxon>
        <taxon>Pseudomonas syringae</taxon>
    </lineage>
</organism>
<proteinExistence type="predicted"/>